<dbReference type="SMART" id="SM00060">
    <property type="entry name" value="FN3"/>
    <property type="match status" value="2"/>
</dbReference>
<dbReference type="Gene3D" id="2.60.40.10">
    <property type="entry name" value="Immunoglobulins"/>
    <property type="match status" value="3"/>
</dbReference>
<name>A0A1T5MGI2_9BACT</name>
<feature type="chain" id="PRO_5013001860" evidence="2">
    <location>
        <begin position="24"/>
        <end position="2077"/>
    </location>
</feature>
<evidence type="ECO:0000256" key="1">
    <source>
        <dbReference type="SAM" id="MobiDB-lite"/>
    </source>
</evidence>
<dbReference type="RefSeq" id="WP_079689801.1">
    <property type="nucleotide sequence ID" value="NZ_FUZU01000004.1"/>
</dbReference>
<reference evidence="4 5" key="1">
    <citation type="submission" date="2017-02" db="EMBL/GenBank/DDBJ databases">
        <authorList>
            <person name="Peterson S.W."/>
        </authorList>
    </citation>
    <scope>NUCLEOTIDE SEQUENCE [LARGE SCALE GENOMIC DNA]</scope>
    <source>
        <strain evidence="4 5">DSM 25262</strain>
    </source>
</reference>
<dbReference type="InterPro" id="IPR035986">
    <property type="entry name" value="PKD_dom_sf"/>
</dbReference>
<gene>
    <name evidence="4" type="ORF">SAMN05660236_5319</name>
</gene>
<dbReference type="Pfam" id="PF18962">
    <property type="entry name" value="Por_Secre_tail"/>
    <property type="match status" value="1"/>
</dbReference>
<dbReference type="SUPFAM" id="SSF49265">
    <property type="entry name" value="Fibronectin type III"/>
    <property type="match status" value="2"/>
</dbReference>
<dbReference type="InterPro" id="IPR003961">
    <property type="entry name" value="FN3_dom"/>
</dbReference>
<evidence type="ECO:0000313" key="5">
    <source>
        <dbReference type="Proteomes" id="UP000190961"/>
    </source>
</evidence>
<feature type="domain" description="Fibronectin type-III" evidence="3">
    <location>
        <begin position="248"/>
        <end position="348"/>
    </location>
</feature>
<dbReference type="OrthoDB" id="9805017at2"/>
<dbReference type="InterPro" id="IPR036116">
    <property type="entry name" value="FN3_sf"/>
</dbReference>
<dbReference type="STRING" id="688867.SAMN05660236_5319"/>
<evidence type="ECO:0000259" key="3">
    <source>
        <dbReference type="SMART" id="SM00060"/>
    </source>
</evidence>
<feature type="domain" description="Fibronectin type-III" evidence="3">
    <location>
        <begin position="27"/>
        <end position="128"/>
    </location>
</feature>
<accession>A0A1T5MGI2</accession>
<feature type="signal peptide" evidence="2">
    <location>
        <begin position="1"/>
        <end position="23"/>
    </location>
</feature>
<keyword evidence="2" id="KW-0732">Signal</keyword>
<evidence type="ECO:0000256" key="2">
    <source>
        <dbReference type="SAM" id="SignalP"/>
    </source>
</evidence>
<organism evidence="4 5">
    <name type="scientific">Ohtaekwangia koreensis</name>
    <dbReference type="NCBI Taxonomy" id="688867"/>
    <lineage>
        <taxon>Bacteria</taxon>
        <taxon>Pseudomonadati</taxon>
        <taxon>Bacteroidota</taxon>
        <taxon>Cytophagia</taxon>
        <taxon>Cytophagales</taxon>
        <taxon>Fulvivirgaceae</taxon>
        <taxon>Ohtaekwangia</taxon>
    </lineage>
</organism>
<sequence>MNNSTKKILLVFCLSIIGFCAFAQEPTAYPTGFSAATQSGTSITLNWIGSLGANLPSDYVILVRALPSGTFTAVADNSAIANDNDLTDNAGAQNVTHAVGANTYTWTGLPLNTDFEFTIYPYKTGGATNPDFKTSPAAPTATASTKVPTVTSPTATGVNEVDATLGGTVTSNGGNALTERGTVWKTSAGVTIADNKQSEGGTTVSTFTHARTVLPSGTRIFYAAYATNVAGSALSSESSFYTYSTLPGGQPASVTATAVSSTQINLTFSAFSTLTNTNGYVILRRVGSGPSTASVQDGVAPTSLALGASTYVTTITNSGTTSFNDTGLSAGTDYYYSVIPFNWNTTNSETYNYRTSGGFTTDNDVTFSGTSDITFTGGTTASISYKNYQSGSIADNQSNSLTLGDFTIRDGGGSADPDTKTTIVNSITVQIANFANVRSIALFNDDTDTEIPGTEQTVSGTNVTFTPTTPITVADDGTFNINVRATFQQTVTDKQTIHITITGVSAGAAGSGFASANAGGASTTTAGTTNQINVTASKLVFQANPPTTPISTNFSLTVRALDSNPYNNLDLDYTGQIDLTGSGGSGVLSSGAQPLNPSLVAGQYTWTQLQFNLAGTYTLDAFDDLHGDVLNDATGTVVISSAGVNITKPATLNLCYGGSFQTLGNIVITEADPGDFANNGTSSFSLALPTGFIFDQTVTTAPVVGGGSDISAPTTLSYPGENVVQFSYNISGTSNINTITISGLKIRYPGSTAPASTSITRIGGTATIAGDPVGTQHGTVTAALGTPPPGLGFTVSGDALVNPNETRFNQSSNAIQLDGSPATPGVGVFTGSGVTFTGGKYKFNPSSLSPGNYTITYTYTDASAQQCSFTFSKTFEVYVTNISGLQTKYCDNDAQSPALSVSPVYITTRYGAGYTFQKFVYYNYASFTPVDLTTPAANVFDPKLYESIYIATQTYTGIYGIYIGFTVSNGLFTSTEWQFVTIKKAQKPNFSMPKTFFCADEPPVVLTGDPANSNSTGTDFFTASAGKQTSISSGGTPTVWTFNPASVSGVTTATPVNFNITYTYQDPATLCSSTSDPQVITVSARPSIVPTGNISPGTTIELCQGTTVSSFTASSIPGTTYSWYSNNPPTNQVGIGNSFLPPVSNLIAGTSNFYVTRTINGCESTQAPLSLAVVVNASPGAPVSDFSREYCVNQAIPNSDLVVTGSNVKWYDATDALIYSGSNPSAANLGINNTVAAIYSFTATQTVNSCEGARTKITITVKPLPGLDIIASIPDVNRICVTGGFVTFEARDQGLTAPNGSWSGSGGIGSALVPNPGAGTVQLNPSLLSPGGYNLHLVYQNPSTTCSNTQDLAITILPTINPSISIGTACNGFPVSITNNSTMVPGSSTSTIASTGWTFGDGTSLVAGDGNVPAGTNLGKTTGTYFSPNHIFGGLGNFLIQYTMTTSDGCVVTPAPIPVTINPNPNSTFTWEKVCYDAVTGSNTSFFANTSNIADANIQSYTWNFAKANQLTIGTSGVGKNPTVNYTSVGVDSVQLIVTTIANCKDTVQKPVFIVPAYPAITETNSYSQDFDAGTDGWIAGGIKSSWAYGKPSGAVINKDASAGGGGNAWDTNLTGNSNSNEQSWVLSQCYDFTQAQKPIISLDIWSDTPSGNDGAVLQYNENGNIENDANWIVIGQIGQGANWYDESGISSSPGNQSANDLGWTGIYGGWRRAIFKLDNLIGKPNVVFRVAFASNIPRREGFAFDNVFIGERTRTVLVESFTNTSAAANTKLHNDAFSAFSSNSTEVAKIEFHTAFPGEDPLNKANVEINNSRTAFYGITNTSMFSLDGSVVNNVAGLTQLYNDRVLTPSAVRINTVLVKDGELVRIQTSITNATNQTIPTAGINLFTAIVEKSITEASMLGSNGDTELSFVAKEMLPTAAGIKLTEDIAPLGTIALPEVVWNNRNLITSGNGAIVVFLQSIEGGNKNVYQAKILDATVEPDLVTGIEHGYAAEVNVYPNPTQGLLNIQLPQPASQALPVSLLDGFGREVYTSQFKNGENTKVISTSEFAGGIYILQLKSAKGEVVRKKIIVANKQ</sequence>
<dbReference type="SUPFAM" id="SSF49299">
    <property type="entry name" value="PKD domain"/>
    <property type="match status" value="2"/>
</dbReference>
<dbReference type="NCBIfam" id="TIGR04183">
    <property type="entry name" value="Por_Secre_tail"/>
    <property type="match status" value="1"/>
</dbReference>
<evidence type="ECO:0000313" key="4">
    <source>
        <dbReference type="EMBL" id="SKC87044.1"/>
    </source>
</evidence>
<dbReference type="InterPro" id="IPR026444">
    <property type="entry name" value="Secre_tail"/>
</dbReference>
<feature type="region of interest" description="Disordered" evidence="1">
    <location>
        <begin position="131"/>
        <end position="157"/>
    </location>
</feature>
<dbReference type="Proteomes" id="UP000190961">
    <property type="component" value="Unassembled WGS sequence"/>
</dbReference>
<protein>
    <submittedName>
        <fullName evidence="4">Por secretion system C-terminal sorting domain-containing protein</fullName>
    </submittedName>
</protein>
<keyword evidence="5" id="KW-1185">Reference proteome</keyword>
<feature type="compositionally biased region" description="Low complexity" evidence="1">
    <location>
        <begin position="133"/>
        <end position="156"/>
    </location>
</feature>
<dbReference type="EMBL" id="FUZU01000004">
    <property type="protein sequence ID" value="SKC87044.1"/>
    <property type="molecule type" value="Genomic_DNA"/>
</dbReference>
<proteinExistence type="predicted"/>
<dbReference type="InterPro" id="IPR013783">
    <property type="entry name" value="Ig-like_fold"/>
</dbReference>